<protein>
    <submittedName>
        <fullName evidence="1">DNA alkylation repair protein</fullName>
    </submittedName>
</protein>
<dbReference type="Pfam" id="PF08713">
    <property type="entry name" value="DNA_alkylation"/>
    <property type="match status" value="1"/>
</dbReference>
<name>A0A3D2X1A0_9FIRM</name>
<comment type="caution">
    <text evidence="1">The sequence shown here is derived from an EMBL/GenBank/DDBJ whole genome shotgun (WGS) entry which is preliminary data.</text>
</comment>
<dbReference type="EMBL" id="DPVV01000026">
    <property type="protein sequence ID" value="HCL00929.1"/>
    <property type="molecule type" value="Genomic_DNA"/>
</dbReference>
<gene>
    <name evidence="1" type="ORF">DHW61_00640</name>
</gene>
<evidence type="ECO:0000313" key="1">
    <source>
        <dbReference type="EMBL" id="HCL00929.1"/>
    </source>
</evidence>
<proteinExistence type="predicted"/>
<dbReference type="Gene3D" id="1.25.10.90">
    <property type="match status" value="1"/>
</dbReference>
<accession>A0A3D2X1A0</accession>
<dbReference type="Proteomes" id="UP000262969">
    <property type="component" value="Unassembled WGS sequence"/>
</dbReference>
<evidence type="ECO:0000313" key="2">
    <source>
        <dbReference type="Proteomes" id="UP000262969"/>
    </source>
</evidence>
<dbReference type="InterPro" id="IPR016024">
    <property type="entry name" value="ARM-type_fold"/>
</dbReference>
<dbReference type="SUPFAM" id="SSF48371">
    <property type="entry name" value="ARM repeat"/>
    <property type="match status" value="1"/>
</dbReference>
<reference evidence="1 2" key="1">
    <citation type="journal article" date="2018" name="Nat. Biotechnol.">
        <title>A standardized bacterial taxonomy based on genome phylogeny substantially revises the tree of life.</title>
        <authorList>
            <person name="Parks D.H."/>
            <person name="Chuvochina M."/>
            <person name="Waite D.W."/>
            <person name="Rinke C."/>
            <person name="Skarshewski A."/>
            <person name="Chaumeil P.A."/>
            <person name="Hugenholtz P."/>
        </authorList>
    </citation>
    <scope>NUCLEOTIDE SEQUENCE [LARGE SCALE GENOMIC DNA]</scope>
    <source>
        <strain evidence="1">UBA11728</strain>
    </source>
</reference>
<sequence>MNREIQSYSYVNDKNRLKKEELDEDWSNVIFEKNAYQSFLDYLCSLKEQKYKDFANKLIPLVNNMIGIRLPILQEIAKQVAKGDFEGFLSHGKTQYFEEVMIHGFVIGKLKNISIEVIQEFIRYHVPKLDNWSTCDSFCASLKIAKKYPKEMFDFILPYAYSNDCYEIRFFIVMCLNYYINEEYVSIVDEILQSINSDEYYVNMAICWAYTVMFQIDSNRVLQFLNSLKSQLETKQNNRNLFILQKTISKICDSRKITAEKKAIVRSYHV</sequence>
<dbReference type="AlphaFoldDB" id="A0A3D2X1A0"/>
<dbReference type="InterPro" id="IPR014825">
    <property type="entry name" value="DNA_alkylation"/>
</dbReference>
<dbReference type="PANTHER" id="PTHR34070">
    <property type="entry name" value="ARMADILLO-TYPE FOLD"/>
    <property type="match status" value="1"/>
</dbReference>
<dbReference type="CDD" id="cd06561">
    <property type="entry name" value="AlkD_like"/>
    <property type="match status" value="1"/>
</dbReference>
<organism evidence="1 2">
    <name type="scientific">Lachnoclostridium phytofermentans</name>
    <dbReference type="NCBI Taxonomy" id="66219"/>
    <lineage>
        <taxon>Bacteria</taxon>
        <taxon>Bacillati</taxon>
        <taxon>Bacillota</taxon>
        <taxon>Clostridia</taxon>
        <taxon>Lachnospirales</taxon>
        <taxon>Lachnospiraceae</taxon>
    </lineage>
</organism>
<dbReference type="PANTHER" id="PTHR34070:SF1">
    <property type="entry name" value="DNA ALKYLATION REPAIR PROTEIN"/>
    <property type="match status" value="1"/>
</dbReference>